<dbReference type="InterPro" id="IPR044140">
    <property type="entry name" value="ProRS_anticodon_short"/>
</dbReference>
<evidence type="ECO:0000259" key="11">
    <source>
        <dbReference type="PROSITE" id="PS50862"/>
    </source>
</evidence>
<name>A0A269ZAL6_9MICO</name>
<dbReference type="GO" id="GO:0006433">
    <property type="term" value="P:prolyl-tRNA aminoacylation"/>
    <property type="evidence" value="ECO:0007669"/>
    <property type="project" value="UniProtKB-UniRule"/>
</dbReference>
<evidence type="ECO:0000256" key="7">
    <source>
        <dbReference type="ARBA" id="ARBA00022917"/>
    </source>
</evidence>
<dbReference type="RefSeq" id="WP_009378368.1">
    <property type="nucleotide sequence ID" value="NZ_CAACXN010000015.1"/>
</dbReference>
<dbReference type="CDD" id="cd00861">
    <property type="entry name" value="ProRS_anticodon_short"/>
    <property type="match status" value="1"/>
</dbReference>
<keyword evidence="8 10" id="KW-0030">Aminoacyl-tRNA synthetase</keyword>
<keyword evidence="7 10" id="KW-0648">Protein biosynthesis</keyword>
<dbReference type="InterPro" id="IPR050062">
    <property type="entry name" value="Pro-tRNA_synthetase"/>
</dbReference>
<gene>
    <name evidence="10 13" type="primary">proS</name>
    <name evidence="12" type="ORF">B8X04_12585</name>
    <name evidence="13" type="ORF">NCTC12391_02675</name>
</gene>
<dbReference type="PRINTS" id="PR01046">
    <property type="entry name" value="TRNASYNTHPRO"/>
</dbReference>
<reference evidence="13 15" key="2">
    <citation type="submission" date="2019-02" db="EMBL/GenBank/DDBJ databases">
        <authorList>
            <consortium name="Pathogen Informatics"/>
        </authorList>
    </citation>
    <scope>NUCLEOTIDE SEQUENCE [LARGE SCALE GENOMIC DNA]</scope>
    <source>
        <strain evidence="13 15">3012STDY7078520</strain>
    </source>
</reference>
<dbReference type="Proteomes" id="UP000216867">
    <property type="component" value="Unassembled WGS sequence"/>
</dbReference>
<evidence type="ECO:0000256" key="4">
    <source>
        <dbReference type="ARBA" id="ARBA00022598"/>
    </source>
</evidence>
<dbReference type="GO" id="GO:0005829">
    <property type="term" value="C:cytosol"/>
    <property type="evidence" value="ECO:0007669"/>
    <property type="project" value="TreeGrafter"/>
</dbReference>
<evidence type="ECO:0000313" key="15">
    <source>
        <dbReference type="Proteomes" id="UP000386281"/>
    </source>
</evidence>
<reference evidence="12 14" key="1">
    <citation type="submission" date="2017-04" db="EMBL/GenBank/DDBJ databases">
        <title>Kefir bacterial isolates.</title>
        <authorList>
            <person name="Kim Y."/>
            <person name="Blasche S."/>
            <person name="Patil K.R."/>
        </authorList>
    </citation>
    <scope>NUCLEOTIDE SEQUENCE [LARGE SCALE GENOMIC DNA]</scope>
    <source>
        <strain evidence="12 14">OG2</strain>
    </source>
</reference>
<dbReference type="SUPFAM" id="SSF52954">
    <property type="entry name" value="Class II aaRS ABD-related"/>
    <property type="match status" value="1"/>
</dbReference>
<dbReference type="Pfam" id="PF00587">
    <property type="entry name" value="tRNA-synt_2b"/>
    <property type="match status" value="1"/>
</dbReference>
<comment type="function">
    <text evidence="10">Catalyzes the attachment of proline to tRNA(Pro) in a two-step reaction: proline is first activated by ATP to form Pro-AMP and then transferred to the acceptor end of tRNA(Pro). As ProRS can inadvertently accommodate and process non-cognate amino acids such as alanine and cysteine, to avoid such errors it has two additional distinct editing activities against alanine. One activity is designated as 'pretransfer' editing and involves the tRNA(Pro)-independent hydrolysis of activated Ala-AMP. The other activity is designated 'posttransfer' editing and involves deacylation of mischarged Ala-tRNA(Pro). The misacylated Cys-tRNA(Pro) is not edited by ProRS.</text>
</comment>
<evidence type="ECO:0000256" key="9">
    <source>
        <dbReference type="ARBA" id="ARBA00047671"/>
    </source>
</evidence>
<evidence type="ECO:0000256" key="5">
    <source>
        <dbReference type="ARBA" id="ARBA00022741"/>
    </source>
</evidence>
<dbReference type="HAMAP" id="MF_01569">
    <property type="entry name" value="Pro_tRNA_synth_type1"/>
    <property type="match status" value="1"/>
</dbReference>
<dbReference type="InterPro" id="IPR002314">
    <property type="entry name" value="aa-tRNA-synt_IIb"/>
</dbReference>
<accession>A0A269ZAL6</accession>
<comment type="subunit">
    <text evidence="2 10">Homodimer.</text>
</comment>
<dbReference type="GO" id="GO:0005524">
    <property type="term" value="F:ATP binding"/>
    <property type="evidence" value="ECO:0007669"/>
    <property type="project" value="UniProtKB-UniRule"/>
</dbReference>
<dbReference type="Proteomes" id="UP000386281">
    <property type="component" value="Unassembled WGS sequence"/>
</dbReference>
<dbReference type="Pfam" id="PF03129">
    <property type="entry name" value="HGTP_anticodon"/>
    <property type="match status" value="1"/>
</dbReference>
<keyword evidence="3 10" id="KW-0963">Cytoplasm</keyword>
<dbReference type="AlphaFoldDB" id="A0A269ZAL6"/>
<keyword evidence="6 10" id="KW-0067">ATP-binding</keyword>
<dbReference type="GO" id="GO:0004827">
    <property type="term" value="F:proline-tRNA ligase activity"/>
    <property type="evidence" value="ECO:0007669"/>
    <property type="project" value="UniProtKB-UniRule"/>
</dbReference>
<evidence type="ECO:0000313" key="14">
    <source>
        <dbReference type="Proteomes" id="UP000216867"/>
    </source>
</evidence>
<dbReference type="CDD" id="cd00779">
    <property type="entry name" value="ProRS_core_prok"/>
    <property type="match status" value="1"/>
</dbReference>
<evidence type="ECO:0000256" key="1">
    <source>
        <dbReference type="ARBA" id="ARBA00004496"/>
    </source>
</evidence>
<dbReference type="NCBIfam" id="NF006625">
    <property type="entry name" value="PRK09194.1"/>
    <property type="match status" value="1"/>
</dbReference>
<feature type="domain" description="Aminoacyl-transfer RNA synthetases class-II family profile" evidence="11">
    <location>
        <begin position="35"/>
        <end position="494"/>
    </location>
</feature>
<dbReference type="Gene3D" id="3.40.50.800">
    <property type="entry name" value="Anticodon-binding domain"/>
    <property type="match status" value="1"/>
</dbReference>
<evidence type="ECO:0000313" key="13">
    <source>
        <dbReference type="EMBL" id="VEW14532.1"/>
    </source>
</evidence>
<dbReference type="InterPro" id="IPR004500">
    <property type="entry name" value="Pro-tRNA-synth_IIa_bac-type"/>
</dbReference>
<dbReference type="InterPro" id="IPR023717">
    <property type="entry name" value="Pro-tRNA-Synthase_IIa_type1"/>
</dbReference>
<dbReference type="InterPro" id="IPR033730">
    <property type="entry name" value="ProRS_core_prok"/>
</dbReference>
<dbReference type="InterPro" id="IPR002316">
    <property type="entry name" value="Pro-tRNA-ligase_IIa"/>
</dbReference>
<evidence type="ECO:0000256" key="8">
    <source>
        <dbReference type="ARBA" id="ARBA00023146"/>
    </source>
</evidence>
<dbReference type="PANTHER" id="PTHR42753">
    <property type="entry name" value="MITOCHONDRIAL RIBOSOME PROTEIN L39/PROLYL-TRNA LIGASE FAMILY MEMBER"/>
    <property type="match status" value="1"/>
</dbReference>
<dbReference type="Pfam" id="PF04073">
    <property type="entry name" value="tRNA_edit"/>
    <property type="match status" value="1"/>
</dbReference>
<dbReference type="EMBL" id="CAACXN010000015">
    <property type="protein sequence ID" value="VEW14532.1"/>
    <property type="molecule type" value="Genomic_DNA"/>
</dbReference>
<comment type="catalytic activity">
    <reaction evidence="9 10">
        <text>tRNA(Pro) + L-proline + ATP = L-prolyl-tRNA(Pro) + AMP + diphosphate</text>
        <dbReference type="Rhea" id="RHEA:14305"/>
        <dbReference type="Rhea" id="RHEA-COMP:9700"/>
        <dbReference type="Rhea" id="RHEA-COMP:9702"/>
        <dbReference type="ChEBI" id="CHEBI:30616"/>
        <dbReference type="ChEBI" id="CHEBI:33019"/>
        <dbReference type="ChEBI" id="CHEBI:60039"/>
        <dbReference type="ChEBI" id="CHEBI:78442"/>
        <dbReference type="ChEBI" id="CHEBI:78532"/>
        <dbReference type="ChEBI" id="CHEBI:456215"/>
        <dbReference type="EC" id="6.1.1.15"/>
    </reaction>
</comment>
<keyword evidence="4 10" id="KW-0436">Ligase</keyword>
<comment type="domain">
    <text evidence="10">Consists of three domains: the N-terminal catalytic domain, the editing domain and the C-terminal anticodon-binding domain.</text>
</comment>
<keyword evidence="5 10" id="KW-0547">Nucleotide-binding</keyword>
<evidence type="ECO:0000256" key="3">
    <source>
        <dbReference type="ARBA" id="ARBA00022490"/>
    </source>
</evidence>
<evidence type="ECO:0000256" key="6">
    <source>
        <dbReference type="ARBA" id="ARBA00022840"/>
    </source>
</evidence>
<evidence type="ECO:0000313" key="12">
    <source>
        <dbReference type="EMBL" id="PAK94837.1"/>
    </source>
</evidence>
<dbReference type="InterPro" id="IPR036754">
    <property type="entry name" value="YbaK/aa-tRNA-synt-asso_dom_sf"/>
</dbReference>
<dbReference type="EMBL" id="NCWY01000011">
    <property type="protein sequence ID" value="PAK94837.1"/>
    <property type="molecule type" value="Genomic_DNA"/>
</dbReference>
<dbReference type="Gene3D" id="3.30.930.10">
    <property type="entry name" value="Bira Bifunctional Protein, Domain 2"/>
    <property type="match status" value="2"/>
</dbReference>
<comment type="similarity">
    <text evidence="10">Belongs to the class-II aminoacyl-tRNA synthetase family. ProS type 1 subfamily.</text>
</comment>
<comment type="subcellular location">
    <subcellularLocation>
        <location evidence="1 10">Cytoplasm</location>
    </subcellularLocation>
</comment>
<organism evidence="12 14">
    <name type="scientific">Brevibacterium casei</name>
    <dbReference type="NCBI Taxonomy" id="33889"/>
    <lineage>
        <taxon>Bacteria</taxon>
        <taxon>Bacillati</taxon>
        <taxon>Actinomycetota</taxon>
        <taxon>Actinomycetes</taxon>
        <taxon>Micrococcales</taxon>
        <taxon>Brevibacteriaceae</taxon>
        <taxon>Brevibacterium</taxon>
    </lineage>
</organism>
<dbReference type="PROSITE" id="PS50862">
    <property type="entry name" value="AA_TRNA_LIGASE_II"/>
    <property type="match status" value="1"/>
</dbReference>
<dbReference type="SUPFAM" id="SSF55681">
    <property type="entry name" value="Class II aaRS and biotin synthetases"/>
    <property type="match status" value="1"/>
</dbReference>
<sequence length="636" mass="68074">MALRMSSLFVRTQKEDPVGAEVASHKLLHRAGYIRRSAPGIYTWLPLGLAVLGKIEAIVREEMARAGSQEVHFPSLLPAEVYKQSGRWEAFGPDLFSLQDRKKNDYILAPTHEEFFTLLVKDLYSSYKDLPLSLYQIQTKYRDEARPRAGLLRGREFIMKDAYSFDIDDAGLDASYEAMRVAYLRAFARLGLPCLPVKATPGAMGGSGTEEFIYPSEVGEDTFVRSAGGYAANVEAVTSIVPDPIPFDGIPAAHVEDTPDTPTIETLVAAANADHPREDREWTAADTLKNVVCALTHPDGTREVIVIGLPGDREVDLDRAAGTGMLSTGEVDLEAATAEDLAMHPELVKGYIGPGLDLDHPVLGLEGSTKLRYFLDPRIVPGTRWITGANEHGKHVFDLVAGRDFVSDGTIEAAEVVIGDPAPDGSGPLELARGVEIGQIFKLGRRYAEALDLTVLDQNGKTAAVTMGSYGLGVTRVMACIAEEYHTEAGLLWPQHLAPADVHIIAAGKGEDIAEAAEALTADLEAEGVSVLLDDRTKVSPGFKFADAELIGIPTLIVVGRGLADGVVEVRDRFADDKRELPLAEVVPTTVANVRAAYARAAAAGDAAVVEDSIEAAIDDAEAAAASAEAESAPKA</sequence>
<dbReference type="Gene3D" id="3.90.960.10">
    <property type="entry name" value="YbaK/aminoacyl-tRNA synthetase-associated domain"/>
    <property type="match status" value="1"/>
</dbReference>
<dbReference type="EC" id="6.1.1.15" evidence="10"/>
<proteinExistence type="inferred from homology"/>
<dbReference type="GO" id="GO:0002161">
    <property type="term" value="F:aminoacyl-tRNA deacylase activity"/>
    <property type="evidence" value="ECO:0007669"/>
    <property type="project" value="InterPro"/>
</dbReference>
<dbReference type="InterPro" id="IPR045864">
    <property type="entry name" value="aa-tRNA-synth_II/BPL/LPL"/>
</dbReference>
<dbReference type="InterPro" id="IPR007214">
    <property type="entry name" value="YbaK/aa-tRNA-synth-assoc-dom"/>
</dbReference>
<evidence type="ECO:0000256" key="10">
    <source>
        <dbReference type="HAMAP-Rule" id="MF_01569"/>
    </source>
</evidence>
<dbReference type="SUPFAM" id="SSF55826">
    <property type="entry name" value="YbaK/ProRS associated domain"/>
    <property type="match status" value="1"/>
</dbReference>
<protein>
    <recommendedName>
        <fullName evidence="10">Proline--tRNA ligase</fullName>
        <ecNumber evidence="10">6.1.1.15</ecNumber>
    </recommendedName>
    <alternativeName>
        <fullName evidence="10">Prolyl-tRNA synthetase</fullName>
        <shortName evidence="10">ProRS</shortName>
    </alternativeName>
</protein>
<dbReference type="InterPro" id="IPR036621">
    <property type="entry name" value="Anticodon-bd_dom_sf"/>
</dbReference>
<dbReference type="NCBIfam" id="TIGR00409">
    <property type="entry name" value="proS_fam_II"/>
    <property type="match status" value="1"/>
</dbReference>
<dbReference type="InterPro" id="IPR004154">
    <property type="entry name" value="Anticodon-bd"/>
</dbReference>
<dbReference type="PANTHER" id="PTHR42753:SF2">
    <property type="entry name" value="PROLINE--TRNA LIGASE"/>
    <property type="match status" value="1"/>
</dbReference>
<dbReference type="InterPro" id="IPR006195">
    <property type="entry name" value="aa-tRNA-synth_II"/>
</dbReference>
<evidence type="ECO:0000256" key="2">
    <source>
        <dbReference type="ARBA" id="ARBA00011738"/>
    </source>
</evidence>